<comment type="caution">
    <text evidence="1">The sequence shown here is derived from an EMBL/GenBank/DDBJ whole genome shotgun (WGS) entry which is preliminary data.</text>
</comment>
<accession>A0A4Z2GQK8</accession>
<organism evidence="1 2">
    <name type="scientific">Liparis tanakae</name>
    <name type="common">Tanaka's snailfish</name>
    <dbReference type="NCBI Taxonomy" id="230148"/>
    <lineage>
        <taxon>Eukaryota</taxon>
        <taxon>Metazoa</taxon>
        <taxon>Chordata</taxon>
        <taxon>Craniata</taxon>
        <taxon>Vertebrata</taxon>
        <taxon>Euteleostomi</taxon>
        <taxon>Actinopterygii</taxon>
        <taxon>Neopterygii</taxon>
        <taxon>Teleostei</taxon>
        <taxon>Neoteleostei</taxon>
        <taxon>Acanthomorphata</taxon>
        <taxon>Eupercaria</taxon>
        <taxon>Perciformes</taxon>
        <taxon>Cottioidei</taxon>
        <taxon>Cottales</taxon>
        <taxon>Liparidae</taxon>
        <taxon>Liparis</taxon>
    </lineage>
</organism>
<name>A0A4Z2GQK8_9TELE</name>
<protein>
    <submittedName>
        <fullName evidence="1">Uncharacterized protein</fullName>
    </submittedName>
</protein>
<dbReference type="AlphaFoldDB" id="A0A4Z2GQK8"/>
<keyword evidence="2" id="KW-1185">Reference proteome</keyword>
<proteinExistence type="predicted"/>
<reference evidence="1 2" key="1">
    <citation type="submission" date="2019-03" db="EMBL/GenBank/DDBJ databases">
        <title>First draft genome of Liparis tanakae, snailfish: a comprehensive survey of snailfish specific genes.</title>
        <authorList>
            <person name="Kim W."/>
            <person name="Song I."/>
            <person name="Jeong J.-H."/>
            <person name="Kim D."/>
            <person name="Kim S."/>
            <person name="Ryu S."/>
            <person name="Song J.Y."/>
            <person name="Lee S.K."/>
        </authorList>
    </citation>
    <scope>NUCLEOTIDE SEQUENCE [LARGE SCALE GENOMIC DNA]</scope>
    <source>
        <tissue evidence="1">Muscle</tissue>
    </source>
</reference>
<gene>
    <name evidence="1" type="ORF">EYF80_034094</name>
</gene>
<evidence type="ECO:0000313" key="2">
    <source>
        <dbReference type="Proteomes" id="UP000314294"/>
    </source>
</evidence>
<sequence length="66" mass="7301">MKPGHPTASGAVKLTCRSKRDFRPVTELYRGAVCDRGMETTISLKTSSSRLFNIQLSPTHQLTPLL</sequence>
<evidence type="ECO:0000313" key="1">
    <source>
        <dbReference type="EMBL" id="TNN55659.1"/>
    </source>
</evidence>
<dbReference type="EMBL" id="SRLO01000449">
    <property type="protein sequence ID" value="TNN55659.1"/>
    <property type="molecule type" value="Genomic_DNA"/>
</dbReference>
<dbReference type="Proteomes" id="UP000314294">
    <property type="component" value="Unassembled WGS sequence"/>
</dbReference>